<dbReference type="HAMAP" id="MF_00013">
    <property type="entry name" value="LipB"/>
    <property type="match status" value="1"/>
</dbReference>
<evidence type="ECO:0000256" key="6">
    <source>
        <dbReference type="PIRNR" id="PIRNR016262"/>
    </source>
</evidence>
<evidence type="ECO:0000259" key="10">
    <source>
        <dbReference type="PROSITE" id="PS51733"/>
    </source>
</evidence>
<dbReference type="InterPro" id="IPR004143">
    <property type="entry name" value="BPL_LPL_catalytic"/>
</dbReference>
<name>A0A9X2LAB5_9PROT</name>
<sequence>MDRPAKSNWRPHPVLWHRSDGLVSYPDAEAVMEEMVADIRDGGEERVWLLEHPPLYTAGTSAKPTDLVDPGRFPVFPSPRGGQYTYHGPGQRVAYLMLDLSRREKDVRRFVQDVEAWIIGALAHLGVASSIKPGRVGVWVDGPGGCEDKIAAIGIRVRRWVTFHGAALNVRPDLSHFGGIVPCGISDERFGVTSLAALGMAAPSVEAADDALRSSFEEVFGPVQEVSL</sequence>
<keyword evidence="12" id="KW-1185">Reference proteome</keyword>
<dbReference type="PANTHER" id="PTHR10993:SF7">
    <property type="entry name" value="LIPOYLTRANSFERASE 2, MITOCHONDRIAL-RELATED"/>
    <property type="match status" value="1"/>
</dbReference>
<feature type="domain" description="BPL/LPL catalytic" evidence="10">
    <location>
        <begin position="41"/>
        <end position="224"/>
    </location>
</feature>
<dbReference type="GO" id="GO:0033819">
    <property type="term" value="F:lipoyl(octanoyl) transferase activity"/>
    <property type="evidence" value="ECO:0007669"/>
    <property type="project" value="UniProtKB-EC"/>
</dbReference>
<evidence type="ECO:0000313" key="12">
    <source>
        <dbReference type="Proteomes" id="UP001142610"/>
    </source>
</evidence>
<evidence type="ECO:0000256" key="2">
    <source>
        <dbReference type="ARBA" id="ARBA00022679"/>
    </source>
</evidence>
<proteinExistence type="inferred from homology"/>
<organism evidence="11 12">
    <name type="scientific">Parvularcula maris</name>
    <dbReference type="NCBI Taxonomy" id="2965077"/>
    <lineage>
        <taxon>Bacteria</taxon>
        <taxon>Pseudomonadati</taxon>
        <taxon>Pseudomonadota</taxon>
        <taxon>Alphaproteobacteria</taxon>
        <taxon>Parvularculales</taxon>
        <taxon>Parvularculaceae</taxon>
        <taxon>Parvularcula</taxon>
    </lineage>
</organism>
<comment type="caution">
    <text evidence="11">The sequence shown here is derived from an EMBL/GenBank/DDBJ whole genome shotgun (WGS) entry which is preliminary data.</text>
</comment>
<dbReference type="PROSITE" id="PS01313">
    <property type="entry name" value="LIPB"/>
    <property type="match status" value="1"/>
</dbReference>
<evidence type="ECO:0000256" key="9">
    <source>
        <dbReference type="PIRSR" id="PIRSR016262-3"/>
    </source>
</evidence>
<dbReference type="CDD" id="cd16444">
    <property type="entry name" value="LipB"/>
    <property type="match status" value="1"/>
</dbReference>
<dbReference type="PROSITE" id="PS51733">
    <property type="entry name" value="BPL_LPL_CATALYTIC"/>
    <property type="match status" value="1"/>
</dbReference>
<comment type="subcellular location">
    <subcellularLocation>
        <location evidence="5">Cytoplasm</location>
    </subcellularLocation>
</comment>
<comment type="pathway">
    <text evidence="1 5 6">Protein modification; protein lipoylation via endogenous pathway; protein N(6)-(lipoyl)lysine from octanoyl-[acyl-carrier-protein]: step 1/2.</text>
</comment>
<evidence type="ECO:0000256" key="5">
    <source>
        <dbReference type="HAMAP-Rule" id="MF_00013"/>
    </source>
</evidence>
<comment type="catalytic activity">
    <reaction evidence="5 6">
        <text>octanoyl-[ACP] + L-lysyl-[protein] = N(6)-octanoyl-L-lysyl-[protein] + holo-[ACP] + H(+)</text>
        <dbReference type="Rhea" id="RHEA:17665"/>
        <dbReference type="Rhea" id="RHEA-COMP:9636"/>
        <dbReference type="Rhea" id="RHEA-COMP:9685"/>
        <dbReference type="Rhea" id="RHEA-COMP:9752"/>
        <dbReference type="Rhea" id="RHEA-COMP:9928"/>
        <dbReference type="ChEBI" id="CHEBI:15378"/>
        <dbReference type="ChEBI" id="CHEBI:29969"/>
        <dbReference type="ChEBI" id="CHEBI:64479"/>
        <dbReference type="ChEBI" id="CHEBI:78463"/>
        <dbReference type="ChEBI" id="CHEBI:78809"/>
        <dbReference type="EC" id="2.3.1.181"/>
    </reaction>
</comment>
<evidence type="ECO:0000256" key="3">
    <source>
        <dbReference type="ARBA" id="ARBA00023315"/>
    </source>
</evidence>
<dbReference type="Gene3D" id="3.30.930.10">
    <property type="entry name" value="Bira Bifunctional Protein, Domain 2"/>
    <property type="match status" value="1"/>
</dbReference>
<dbReference type="GO" id="GO:0005737">
    <property type="term" value="C:cytoplasm"/>
    <property type="evidence" value="ECO:0007669"/>
    <property type="project" value="UniProtKB-SubCell"/>
</dbReference>
<feature type="site" description="Lowers pKa of active site Cys" evidence="5 9">
    <location>
        <position position="149"/>
    </location>
</feature>
<accession>A0A9X2LAB5</accession>
<evidence type="ECO:0000256" key="7">
    <source>
        <dbReference type="PIRSR" id="PIRSR016262-1"/>
    </source>
</evidence>
<keyword evidence="5" id="KW-0963">Cytoplasm</keyword>
<gene>
    <name evidence="5 11" type="primary">lipB</name>
    <name evidence="11" type="ORF">NOG11_10870</name>
</gene>
<dbReference type="InterPro" id="IPR000544">
    <property type="entry name" value="Octanoyltransferase"/>
</dbReference>
<evidence type="ECO:0000256" key="8">
    <source>
        <dbReference type="PIRSR" id="PIRSR016262-2"/>
    </source>
</evidence>
<feature type="binding site" evidence="5 8">
    <location>
        <begin position="80"/>
        <end position="87"/>
    </location>
    <ligand>
        <name>substrate</name>
    </ligand>
</feature>
<evidence type="ECO:0000256" key="1">
    <source>
        <dbReference type="ARBA" id="ARBA00004821"/>
    </source>
</evidence>
<comment type="similarity">
    <text evidence="5 6">Belongs to the LipB family.</text>
</comment>
<feature type="binding site" evidence="5 8">
    <location>
        <begin position="165"/>
        <end position="167"/>
    </location>
    <ligand>
        <name>substrate</name>
    </ligand>
</feature>
<dbReference type="AlphaFoldDB" id="A0A9X2LAB5"/>
<dbReference type="PANTHER" id="PTHR10993">
    <property type="entry name" value="OCTANOYLTRANSFERASE"/>
    <property type="match status" value="1"/>
</dbReference>
<dbReference type="NCBIfam" id="TIGR00214">
    <property type="entry name" value="lipB"/>
    <property type="match status" value="1"/>
</dbReference>
<dbReference type="SUPFAM" id="SSF55681">
    <property type="entry name" value="Class II aaRS and biotin synthetases"/>
    <property type="match status" value="1"/>
</dbReference>
<dbReference type="Pfam" id="PF21948">
    <property type="entry name" value="LplA-B_cat"/>
    <property type="match status" value="1"/>
</dbReference>
<dbReference type="NCBIfam" id="NF010921">
    <property type="entry name" value="PRK14341.1"/>
    <property type="match status" value="1"/>
</dbReference>
<comment type="miscellaneous">
    <text evidence="5">In the reaction, the free carboxyl group of octanoic acid is attached via an amide linkage to the epsilon-amino group of a specific lysine residue of lipoyl domains of lipoate-dependent enzymes.</text>
</comment>
<dbReference type="Proteomes" id="UP001142610">
    <property type="component" value="Unassembled WGS sequence"/>
</dbReference>
<feature type="binding site" evidence="5 8">
    <location>
        <begin position="152"/>
        <end position="154"/>
    </location>
    <ligand>
        <name>substrate</name>
    </ligand>
</feature>
<evidence type="ECO:0000256" key="4">
    <source>
        <dbReference type="ARBA" id="ARBA00024732"/>
    </source>
</evidence>
<protein>
    <recommendedName>
        <fullName evidence="5 6">Octanoyltransferase</fullName>
        <ecNumber evidence="5 6">2.3.1.181</ecNumber>
    </recommendedName>
    <alternativeName>
        <fullName evidence="5">Lipoate-protein ligase B</fullName>
    </alternativeName>
    <alternativeName>
        <fullName evidence="5">Lipoyl/octanoyl transferase</fullName>
    </alternativeName>
    <alternativeName>
        <fullName evidence="5">Octanoyl-[acyl-carrier-protein]-protein N-octanoyltransferase</fullName>
    </alternativeName>
</protein>
<reference evidence="11" key="1">
    <citation type="submission" date="2022-07" db="EMBL/GenBank/DDBJ databases">
        <title>Parvularcula maris sp. nov., an algicidal bacterium isolated from seawater.</title>
        <authorList>
            <person name="Li F."/>
        </authorList>
    </citation>
    <scope>NUCLEOTIDE SEQUENCE</scope>
    <source>
        <strain evidence="11">BGMRC 0090</strain>
    </source>
</reference>
<dbReference type="EC" id="2.3.1.181" evidence="5 6"/>
<dbReference type="InterPro" id="IPR045864">
    <property type="entry name" value="aa-tRNA-synth_II/BPL/LPL"/>
</dbReference>
<dbReference type="PIRSF" id="PIRSF016262">
    <property type="entry name" value="LPLase"/>
    <property type="match status" value="1"/>
</dbReference>
<dbReference type="RefSeq" id="WP_256619788.1">
    <property type="nucleotide sequence ID" value="NZ_JANIBC010000009.1"/>
</dbReference>
<dbReference type="EMBL" id="JANIBC010000009">
    <property type="protein sequence ID" value="MCQ8185891.1"/>
    <property type="molecule type" value="Genomic_DNA"/>
</dbReference>
<comment type="function">
    <text evidence="4 5 6">Catalyzes the transfer of endogenously produced octanoic acid from octanoyl-acyl-carrier-protein onto the lipoyl domains of lipoate-dependent enzymes. Lipoyl-ACP can also act as a substrate although octanoyl-ACP is likely to be the physiological substrate.</text>
</comment>
<dbReference type="GO" id="GO:0009249">
    <property type="term" value="P:protein lipoylation"/>
    <property type="evidence" value="ECO:0007669"/>
    <property type="project" value="InterPro"/>
</dbReference>
<keyword evidence="2 5" id="KW-0808">Transferase</keyword>
<feature type="active site" description="Acyl-thioester intermediate" evidence="5 7">
    <location>
        <position position="183"/>
    </location>
</feature>
<dbReference type="InterPro" id="IPR020605">
    <property type="entry name" value="Octanoyltransferase_CS"/>
</dbReference>
<keyword evidence="3 5" id="KW-0012">Acyltransferase</keyword>
<evidence type="ECO:0000313" key="11">
    <source>
        <dbReference type="EMBL" id="MCQ8185891.1"/>
    </source>
</evidence>